<dbReference type="EMBL" id="KV928375">
    <property type="protein sequence ID" value="PIO32773.1"/>
    <property type="molecule type" value="Genomic_DNA"/>
</dbReference>
<dbReference type="PANTHER" id="PTHR14948">
    <property type="entry name" value="NG5"/>
    <property type="match status" value="1"/>
</dbReference>
<dbReference type="PANTHER" id="PTHR14948:SF25">
    <property type="entry name" value="DUF4190 DOMAIN-CONTAINING PROTEIN"/>
    <property type="match status" value="1"/>
</dbReference>
<evidence type="ECO:0000256" key="3">
    <source>
        <dbReference type="ARBA" id="ARBA00022692"/>
    </source>
</evidence>
<proteinExistence type="inferred from homology"/>
<evidence type="ECO:0000313" key="8">
    <source>
        <dbReference type="EMBL" id="PIO32773.1"/>
    </source>
</evidence>
<dbReference type="GO" id="GO:0016020">
    <property type="term" value="C:membrane"/>
    <property type="evidence" value="ECO:0007669"/>
    <property type="project" value="UniProtKB-SubCell"/>
</dbReference>
<dbReference type="Proteomes" id="UP000228934">
    <property type="component" value="Unassembled WGS sequence"/>
</dbReference>
<evidence type="ECO:0000256" key="7">
    <source>
        <dbReference type="SAM" id="Phobius"/>
    </source>
</evidence>
<comment type="subcellular location">
    <subcellularLocation>
        <location evidence="1">Membrane</location>
    </subcellularLocation>
</comment>
<feature type="region of interest" description="Disordered" evidence="6">
    <location>
        <begin position="1"/>
        <end position="33"/>
    </location>
</feature>
<keyword evidence="9" id="KW-1185">Reference proteome</keyword>
<name>A0A2G9RZX1_AQUCT</name>
<gene>
    <name evidence="8" type="ORF">AB205_0103230</name>
</gene>
<dbReference type="OrthoDB" id="6083617at2759"/>
<keyword evidence="3 7" id="KW-0812">Transmembrane</keyword>
<evidence type="ECO:0000256" key="1">
    <source>
        <dbReference type="ARBA" id="ARBA00004370"/>
    </source>
</evidence>
<feature type="transmembrane region" description="Helical" evidence="7">
    <location>
        <begin position="70"/>
        <end position="94"/>
    </location>
</feature>
<protein>
    <submittedName>
        <fullName evidence="8">Uncharacterized protein</fullName>
    </submittedName>
</protein>
<evidence type="ECO:0000256" key="6">
    <source>
        <dbReference type="SAM" id="MobiDB-lite"/>
    </source>
</evidence>
<dbReference type="InterPro" id="IPR051423">
    <property type="entry name" value="CD225/Dispanin"/>
</dbReference>
<evidence type="ECO:0000256" key="2">
    <source>
        <dbReference type="ARBA" id="ARBA00006843"/>
    </source>
</evidence>
<keyword evidence="5 7" id="KW-0472">Membrane</keyword>
<feature type="transmembrane region" description="Helical" evidence="7">
    <location>
        <begin position="115"/>
        <end position="139"/>
    </location>
</feature>
<comment type="similarity">
    <text evidence="2">Belongs to the CD225/Dispanin family.</text>
</comment>
<dbReference type="InterPro" id="IPR007593">
    <property type="entry name" value="CD225/Dispanin_fam"/>
</dbReference>
<evidence type="ECO:0000313" key="9">
    <source>
        <dbReference type="Proteomes" id="UP000228934"/>
    </source>
</evidence>
<sequence>MSRLQEPYPRQFPQPNYPSDPTNPEYMPIPQNPGPNPMQQVVYQPNTDNTIMMQPATASAAPSPIRYKDYMYWSIFNMLCCCFPVGLAATIYAYKTKSANDERDERASSYSRITYKLNIAALVLGVLAFILIPVIIFGVSHSLALSPTRLVRFDFSQYLPPRWPTHH</sequence>
<dbReference type="AlphaFoldDB" id="A0A2G9RZX1"/>
<keyword evidence="4 7" id="KW-1133">Transmembrane helix</keyword>
<organism evidence="8 9">
    <name type="scientific">Aquarana catesbeiana</name>
    <name type="common">American bullfrog</name>
    <name type="synonym">Rana catesbeiana</name>
    <dbReference type="NCBI Taxonomy" id="8400"/>
    <lineage>
        <taxon>Eukaryota</taxon>
        <taxon>Metazoa</taxon>
        <taxon>Chordata</taxon>
        <taxon>Craniata</taxon>
        <taxon>Vertebrata</taxon>
        <taxon>Euteleostomi</taxon>
        <taxon>Amphibia</taxon>
        <taxon>Batrachia</taxon>
        <taxon>Anura</taxon>
        <taxon>Neobatrachia</taxon>
        <taxon>Ranoidea</taxon>
        <taxon>Ranidae</taxon>
        <taxon>Aquarana</taxon>
    </lineage>
</organism>
<evidence type="ECO:0000256" key="4">
    <source>
        <dbReference type="ARBA" id="ARBA00022989"/>
    </source>
</evidence>
<dbReference type="Pfam" id="PF04505">
    <property type="entry name" value="CD225"/>
    <property type="match status" value="1"/>
</dbReference>
<accession>A0A2G9RZX1</accession>
<evidence type="ECO:0000256" key="5">
    <source>
        <dbReference type="ARBA" id="ARBA00023136"/>
    </source>
</evidence>
<reference evidence="9" key="1">
    <citation type="journal article" date="2017" name="Nat. Commun.">
        <title>The North American bullfrog draft genome provides insight into hormonal regulation of long noncoding RNA.</title>
        <authorList>
            <person name="Hammond S.A."/>
            <person name="Warren R.L."/>
            <person name="Vandervalk B.P."/>
            <person name="Kucuk E."/>
            <person name="Khan H."/>
            <person name="Gibb E.A."/>
            <person name="Pandoh P."/>
            <person name="Kirk H."/>
            <person name="Zhao Y."/>
            <person name="Jones M."/>
            <person name="Mungall A.J."/>
            <person name="Coope R."/>
            <person name="Pleasance S."/>
            <person name="Moore R.A."/>
            <person name="Holt R.A."/>
            <person name="Round J.M."/>
            <person name="Ohora S."/>
            <person name="Walle B.V."/>
            <person name="Veldhoen N."/>
            <person name="Helbing C.C."/>
            <person name="Birol I."/>
        </authorList>
    </citation>
    <scope>NUCLEOTIDE SEQUENCE [LARGE SCALE GENOMIC DNA]</scope>
</reference>